<name>A0A934KRS9_9BACT</name>
<protein>
    <submittedName>
        <fullName evidence="1">Uncharacterized protein</fullName>
    </submittedName>
</protein>
<accession>A0A934KRS9</accession>
<sequence>MGEQHVNGWRVSRHRPVADATVGVIANPMSGRDIRRLVASAWGPGYANRLQHADDLGPPSHNLTVRLHPVRVRMQQPLERAPVTLDDRGMRA</sequence>
<gene>
    <name evidence="1" type="ORF">JF887_14375</name>
</gene>
<evidence type="ECO:0000313" key="2">
    <source>
        <dbReference type="Proteomes" id="UP000614410"/>
    </source>
</evidence>
<reference evidence="1 2" key="1">
    <citation type="submission" date="2020-10" db="EMBL/GenBank/DDBJ databases">
        <title>Ca. Dormibacterota MAGs.</title>
        <authorList>
            <person name="Montgomery K."/>
        </authorList>
    </citation>
    <scope>NUCLEOTIDE SEQUENCE [LARGE SCALE GENOMIC DNA]</scope>
    <source>
        <strain evidence="1">Mitchell_Peninsula_5</strain>
    </source>
</reference>
<organism evidence="1 2">
    <name type="scientific">Candidatus Amunia macphersoniae</name>
    <dbReference type="NCBI Taxonomy" id="3127014"/>
    <lineage>
        <taxon>Bacteria</taxon>
        <taxon>Bacillati</taxon>
        <taxon>Candidatus Dormiibacterota</taxon>
        <taxon>Candidatus Dormibacteria</taxon>
        <taxon>Candidatus Aeolococcales</taxon>
        <taxon>Candidatus Aeolococcaceae</taxon>
        <taxon>Candidatus Amunia</taxon>
    </lineage>
</organism>
<evidence type="ECO:0000313" key="1">
    <source>
        <dbReference type="EMBL" id="MBJ7610590.1"/>
    </source>
</evidence>
<dbReference type="AlphaFoldDB" id="A0A934KRS9"/>
<dbReference type="Proteomes" id="UP000614410">
    <property type="component" value="Unassembled WGS sequence"/>
</dbReference>
<dbReference type="EMBL" id="JAEKNN010000067">
    <property type="protein sequence ID" value="MBJ7610590.1"/>
    <property type="molecule type" value="Genomic_DNA"/>
</dbReference>
<proteinExistence type="predicted"/>
<comment type="caution">
    <text evidence="1">The sequence shown here is derived from an EMBL/GenBank/DDBJ whole genome shotgun (WGS) entry which is preliminary data.</text>
</comment>